<reference evidence="2" key="2">
    <citation type="submission" date="2022-07" db="EMBL/GenBank/DDBJ databases">
        <title>Complete genome of Mycoplasma caviae type strain G122.</title>
        <authorList>
            <person name="Spergser J."/>
        </authorList>
    </citation>
    <scope>NUCLEOTIDE SEQUENCE</scope>
    <source>
        <strain evidence="2">G122</strain>
    </source>
</reference>
<name>A0A3P8K8K6_9BACT</name>
<sequence length="436" mass="51140">MTRVKIIQHHKQTNKQTQSEIIKSAKAKLKRSIEILKTNNKKYTRETLNELKKSSDETIKTHEPLLTKEDTSLEEVNQSKDKVDNKITELELQYNKLKVDKEQKVKRYNQVKNELNNLIIEAKKFKEQSKKNNPDISFDKLESIINDAENELTKPNATEESLDSIKNKLASEITNINRQAKEQLDSEIKVAELEIEKFENKKYFASLKSELESQIAKVKKLSLSNKEINEYKKALEELKASQEKAKLNKAKIENVIQDIENAKNYEELFKEKNGKKLFEGKINDLKQKINAELIKLEDESLSNLSTDQIVNKLSEIKENISNQKATFVNETDSLKTEYNEYLKQWQKVFDEIKSIENKITNLQNKEELMKIYNSSNEYSLFINEENIKNYNIESKNELERITEKVLNDLSSFEKKYINAEIKSFLERIRAKRNMIN</sequence>
<evidence type="ECO:0000313" key="2">
    <source>
        <dbReference type="EMBL" id="UUD35540.1"/>
    </source>
</evidence>
<proteinExistence type="predicted"/>
<evidence type="ECO:0000313" key="5">
    <source>
        <dbReference type="Proteomes" id="UP001058569"/>
    </source>
</evidence>
<dbReference type="Proteomes" id="UP000280036">
    <property type="component" value="Unassembled WGS sequence"/>
</dbReference>
<dbReference type="EMBL" id="CP101806">
    <property type="protein sequence ID" value="UUD35540.1"/>
    <property type="molecule type" value="Genomic_DNA"/>
</dbReference>
<gene>
    <name evidence="3" type="ORF">NCTC10126_00168</name>
    <name evidence="2" type="ORF">NPA07_01550</name>
</gene>
<protein>
    <submittedName>
        <fullName evidence="3">Uncharacterized protein</fullName>
    </submittedName>
</protein>
<evidence type="ECO:0000256" key="1">
    <source>
        <dbReference type="SAM" id="Coils"/>
    </source>
</evidence>
<dbReference type="RefSeq" id="WP_126117969.1">
    <property type="nucleotide sequence ID" value="NZ_CP101806.1"/>
</dbReference>
<evidence type="ECO:0000313" key="4">
    <source>
        <dbReference type="Proteomes" id="UP000280036"/>
    </source>
</evidence>
<evidence type="ECO:0000313" key="3">
    <source>
        <dbReference type="EMBL" id="VDR41689.1"/>
    </source>
</evidence>
<feature type="coiled-coil region" evidence="1">
    <location>
        <begin position="181"/>
        <end position="262"/>
    </location>
</feature>
<feature type="coiled-coil region" evidence="1">
    <location>
        <begin position="73"/>
        <end position="128"/>
    </location>
</feature>
<dbReference type="Proteomes" id="UP001058569">
    <property type="component" value="Chromosome"/>
</dbReference>
<reference evidence="3 4" key="1">
    <citation type="submission" date="2018-12" db="EMBL/GenBank/DDBJ databases">
        <authorList>
            <consortium name="Pathogen Informatics"/>
        </authorList>
    </citation>
    <scope>NUCLEOTIDE SEQUENCE [LARGE SCALE GENOMIC DNA]</scope>
    <source>
        <strain evidence="3 4">NCTC10126</strain>
    </source>
</reference>
<keyword evidence="1" id="KW-0175">Coiled coil</keyword>
<dbReference type="AlphaFoldDB" id="A0A3P8K8K6"/>
<dbReference type="OrthoDB" id="9790732at2"/>
<accession>A0A3P8K8K6</accession>
<organism evidence="3 4">
    <name type="scientific">Mycoplasmopsis caviae</name>
    <dbReference type="NCBI Taxonomy" id="55603"/>
    <lineage>
        <taxon>Bacteria</taxon>
        <taxon>Bacillati</taxon>
        <taxon>Mycoplasmatota</taxon>
        <taxon>Mycoplasmoidales</taxon>
        <taxon>Metamycoplasmataceae</taxon>
        <taxon>Mycoplasmopsis</taxon>
    </lineage>
</organism>
<keyword evidence="5" id="KW-1185">Reference proteome</keyword>
<dbReference type="EMBL" id="UZVY01000001">
    <property type="protein sequence ID" value="VDR41689.1"/>
    <property type="molecule type" value="Genomic_DNA"/>
</dbReference>